<dbReference type="Proteomes" id="UP000275772">
    <property type="component" value="Unassembled WGS sequence"/>
</dbReference>
<evidence type="ECO:0000313" key="2">
    <source>
        <dbReference type="Proteomes" id="UP000275772"/>
    </source>
</evidence>
<reference evidence="1 2" key="1">
    <citation type="submission" date="2017-11" db="EMBL/GenBank/DDBJ databases">
        <authorList>
            <person name="Kracher B."/>
        </authorList>
    </citation>
    <scope>NUCLEOTIDE SEQUENCE [LARGE SCALE GENOMIC DNA]</scope>
    <source>
        <strain evidence="1 2">RACE1</strain>
    </source>
</reference>
<dbReference type="VEuPathDB" id="FungiDB:BLGHR1_16851"/>
<dbReference type="Gene3D" id="3.30.428.10">
    <property type="entry name" value="HIT-like"/>
    <property type="match status" value="1"/>
</dbReference>
<dbReference type="SUPFAM" id="SSF54197">
    <property type="entry name" value="HIT-like"/>
    <property type="match status" value="1"/>
</dbReference>
<proteinExistence type="predicted"/>
<protein>
    <recommendedName>
        <fullName evidence="3">Aprataxin C2HE/C2H2/C2HC zinc finger domain-containing protein</fullName>
    </recommendedName>
</protein>
<accession>A0A383V2G6</accession>
<organism evidence="1 2">
    <name type="scientific">Blumeria hordei</name>
    <name type="common">Barley powdery mildew</name>
    <name type="synonym">Blumeria graminis f. sp. hordei</name>
    <dbReference type="NCBI Taxonomy" id="2867405"/>
    <lineage>
        <taxon>Eukaryota</taxon>
        <taxon>Fungi</taxon>
        <taxon>Dikarya</taxon>
        <taxon>Ascomycota</taxon>
        <taxon>Pezizomycotina</taxon>
        <taxon>Leotiomycetes</taxon>
        <taxon>Erysiphales</taxon>
        <taxon>Erysiphaceae</taxon>
        <taxon>Blumeria</taxon>
    </lineage>
</organism>
<sequence>MCVRQQVAQLTDLVVAELQRRYESANPLRSASQLQARDWWGEVMAGVHSRPSMNHLHIHVLSVDRHSKCLKHRKTLQ</sequence>
<gene>
    <name evidence="1" type="ORF">BLGHR1_16851</name>
</gene>
<dbReference type="Pfam" id="PF11969">
    <property type="entry name" value="DcpS_C"/>
    <property type="match status" value="1"/>
</dbReference>
<evidence type="ECO:0008006" key="3">
    <source>
        <dbReference type="Google" id="ProtNLM"/>
    </source>
</evidence>
<dbReference type="EMBL" id="UNSH01000086">
    <property type="protein sequence ID" value="SZF06048.1"/>
    <property type="molecule type" value="Genomic_DNA"/>
</dbReference>
<name>A0A383V2G6_BLUHO</name>
<dbReference type="AlphaFoldDB" id="A0A383V2G6"/>
<evidence type="ECO:0000313" key="1">
    <source>
        <dbReference type="EMBL" id="SZF06048.1"/>
    </source>
</evidence>
<dbReference type="InterPro" id="IPR036265">
    <property type="entry name" value="HIT-like_sf"/>
</dbReference>